<name>A0ABT9HAH5_9SPHN</name>
<sequence>MGDRDSGGGGNDFVRCRMQSGGGQNGGALPSLRREAQGHHAGRTVSKDPQPPPNIKHLLHANCLSYTPVTRAWKQPGSGSEGDKRTSNMPRNRSAIAALQKLEADREALDAKQRELEVQAARELGEIILGSGLESFSKKGLRTVAEELGKLGEHAAIEKLTGRGVTRASSAAPGTQ</sequence>
<reference evidence="3 4" key="1">
    <citation type="submission" date="2023-08" db="EMBL/GenBank/DDBJ databases">
        <title>genomic of DY56.</title>
        <authorList>
            <person name="Wang Y."/>
        </authorList>
    </citation>
    <scope>NUCLEOTIDE SEQUENCE [LARGE SCALE GENOMIC DNA]</scope>
    <source>
        <strain evidence="3 4">DY56-A-20</strain>
    </source>
</reference>
<dbReference type="InterPro" id="IPR045496">
    <property type="entry name" value="DUF6437"/>
</dbReference>
<protein>
    <submittedName>
        <fullName evidence="3">DUF6437 family protein</fullName>
    </submittedName>
</protein>
<evidence type="ECO:0000256" key="1">
    <source>
        <dbReference type="SAM" id="MobiDB-lite"/>
    </source>
</evidence>
<evidence type="ECO:0000313" key="3">
    <source>
        <dbReference type="EMBL" id="MDP4540334.1"/>
    </source>
</evidence>
<feature type="region of interest" description="Disordered" evidence="1">
    <location>
        <begin position="1"/>
        <end position="57"/>
    </location>
</feature>
<accession>A0ABT9HAH5</accession>
<gene>
    <name evidence="3" type="ORF">Q9K01_11915</name>
</gene>
<dbReference type="Pfam" id="PF20031">
    <property type="entry name" value="DUF6437"/>
    <property type="match status" value="1"/>
</dbReference>
<comment type="caution">
    <text evidence="3">The sequence shown here is derived from an EMBL/GenBank/DDBJ whole genome shotgun (WGS) entry which is preliminary data.</text>
</comment>
<dbReference type="EMBL" id="JAVAIL010000003">
    <property type="protein sequence ID" value="MDP4540334.1"/>
    <property type="molecule type" value="Genomic_DNA"/>
</dbReference>
<feature type="domain" description="DUF64370" evidence="2">
    <location>
        <begin position="89"/>
        <end position="161"/>
    </location>
</feature>
<feature type="region of interest" description="Disordered" evidence="1">
    <location>
        <begin position="69"/>
        <end position="95"/>
    </location>
</feature>
<organism evidence="3 4">
    <name type="scientific">Qipengyuania benthica</name>
    <dbReference type="NCBI Taxonomy" id="3067651"/>
    <lineage>
        <taxon>Bacteria</taxon>
        <taxon>Pseudomonadati</taxon>
        <taxon>Pseudomonadota</taxon>
        <taxon>Alphaproteobacteria</taxon>
        <taxon>Sphingomonadales</taxon>
        <taxon>Erythrobacteraceae</taxon>
        <taxon>Qipengyuania</taxon>
    </lineage>
</organism>
<keyword evidence="4" id="KW-1185">Reference proteome</keyword>
<proteinExistence type="predicted"/>
<evidence type="ECO:0000259" key="2">
    <source>
        <dbReference type="Pfam" id="PF20031"/>
    </source>
</evidence>
<dbReference type="Proteomes" id="UP001235664">
    <property type="component" value="Unassembled WGS sequence"/>
</dbReference>
<dbReference type="RefSeq" id="WP_305930460.1">
    <property type="nucleotide sequence ID" value="NZ_JAVAIL010000003.1"/>
</dbReference>
<evidence type="ECO:0000313" key="4">
    <source>
        <dbReference type="Proteomes" id="UP001235664"/>
    </source>
</evidence>